<dbReference type="PANTHER" id="PTHR11405">
    <property type="entry name" value="CARBAMOYLTRANSFERASE FAMILY MEMBER"/>
    <property type="match status" value="1"/>
</dbReference>
<evidence type="ECO:0000256" key="12">
    <source>
        <dbReference type="ARBA" id="ARBA00022975"/>
    </source>
</evidence>
<dbReference type="PANTHER" id="PTHR11405:SF53">
    <property type="entry name" value="CARBAMOYL-PHOSPHATE SYNTHASE [AMMONIA], MITOCHONDRIAL"/>
    <property type="match status" value="1"/>
</dbReference>
<gene>
    <name evidence="20" type="ORF">DRJ04_08355</name>
</gene>
<evidence type="ECO:0000256" key="15">
    <source>
        <dbReference type="ARBA" id="ARBA00048816"/>
    </source>
</evidence>
<evidence type="ECO:0000259" key="19">
    <source>
        <dbReference type="PROSITE" id="PS50975"/>
    </source>
</evidence>
<dbReference type="GO" id="GO:0046872">
    <property type="term" value="F:metal ion binding"/>
    <property type="evidence" value="ECO:0007669"/>
    <property type="project" value="UniProtKB-KW"/>
</dbReference>
<evidence type="ECO:0000256" key="11">
    <source>
        <dbReference type="ARBA" id="ARBA00022842"/>
    </source>
</evidence>
<proteinExistence type="inferred from homology"/>
<evidence type="ECO:0000256" key="1">
    <source>
        <dbReference type="ARBA" id="ARBA00001936"/>
    </source>
</evidence>
<dbReference type="InterPro" id="IPR036897">
    <property type="entry name" value="CarbamoylP_synth_lsu_oligo_sf"/>
</dbReference>
<evidence type="ECO:0000256" key="5">
    <source>
        <dbReference type="ARBA" id="ARBA00022571"/>
    </source>
</evidence>
<evidence type="ECO:0000256" key="14">
    <source>
        <dbReference type="ARBA" id="ARBA00047359"/>
    </source>
</evidence>
<dbReference type="EMBL" id="QMQA01000267">
    <property type="protein sequence ID" value="RLE11275.1"/>
    <property type="molecule type" value="Genomic_DNA"/>
</dbReference>
<comment type="subunit">
    <text evidence="17">Composed of two chains; the small (or glutamine) chain promotes the hydrolysis of glutamine to ammonia, which is used by the large (or ammonia) chain to synthesize carbamoyl phosphate. Tetramer of heterodimers (alpha,beta)4.</text>
</comment>
<dbReference type="PROSITE" id="PS00867">
    <property type="entry name" value="CPSASE_2"/>
    <property type="match status" value="1"/>
</dbReference>
<organism evidence="20 21">
    <name type="scientific">Aerophobetes bacterium</name>
    <dbReference type="NCBI Taxonomy" id="2030807"/>
    <lineage>
        <taxon>Bacteria</taxon>
        <taxon>Candidatus Aerophobota</taxon>
    </lineage>
</organism>
<dbReference type="PROSITE" id="PS51257">
    <property type="entry name" value="PROKAR_LIPOPROTEIN"/>
    <property type="match status" value="1"/>
</dbReference>
<keyword evidence="5" id="KW-0055">Arginine biosynthesis</keyword>
<reference evidence="20 21" key="1">
    <citation type="submission" date="2018-06" db="EMBL/GenBank/DDBJ databases">
        <title>Extensive metabolic versatility and redundancy in microbially diverse, dynamic hydrothermal sediments.</title>
        <authorList>
            <person name="Dombrowski N."/>
            <person name="Teske A."/>
            <person name="Baker B.J."/>
        </authorList>
    </citation>
    <scope>NUCLEOTIDE SEQUENCE [LARGE SCALE GENOMIC DNA]</scope>
    <source>
        <strain evidence="20">B3_G15</strain>
    </source>
</reference>
<evidence type="ECO:0000256" key="3">
    <source>
        <dbReference type="ARBA" id="ARBA00005077"/>
    </source>
</evidence>
<dbReference type="PROSITE" id="PS00866">
    <property type="entry name" value="CPSASE_1"/>
    <property type="match status" value="1"/>
</dbReference>
<dbReference type="GO" id="GO:0006526">
    <property type="term" value="P:L-arginine biosynthetic process"/>
    <property type="evidence" value="ECO:0007669"/>
    <property type="project" value="UniProtKB-KW"/>
</dbReference>
<comment type="catalytic activity">
    <reaction evidence="15">
        <text>hydrogencarbonate + L-glutamine + 2 ATP + H2O = carbamoyl phosphate + L-glutamate + 2 ADP + phosphate + 2 H(+)</text>
        <dbReference type="Rhea" id="RHEA:18633"/>
        <dbReference type="ChEBI" id="CHEBI:15377"/>
        <dbReference type="ChEBI" id="CHEBI:15378"/>
        <dbReference type="ChEBI" id="CHEBI:17544"/>
        <dbReference type="ChEBI" id="CHEBI:29985"/>
        <dbReference type="ChEBI" id="CHEBI:30616"/>
        <dbReference type="ChEBI" id="CHEBI:43474"/>
        <dbReference type="ChEBI" id="CHEBI:58228"/>
        <dbReference type="ChEBI" id="CHEBI:58359"/>
        <dbReference type="ChEBI" id="CHEBI:456216"/>
        <dbReference type="EC" id="6.3.5.5"/>
    </reaction>
</comment>
<evidence type="ECO:0000256" key="6">
    <source>
        <dbReference type="ARBA" id="ARBA00022598"/>
    </source>
</evidence>
<keyword evidence="8" id="KW-0479">Metal-binding</keyword>
<evidence type="ECO:0000313" key="21">
    <source>
        <dbReference type="Proteomes" id="UP000280417"/>
    </source>
</evidence>
<comment type="similarity">
    <text evidence="4">Belongs to the CarB family.</text>
</comment>
<evidence type="ECO:0000256" key="9">
    <source>
        <dbReference type="ARBA" id="ARBA00022741"/>
    </source>
</evidence>
<comment type="function">
    <text evidence="16">Large subunit of the glutamine-dependent carbamoyl phosphate synthetase (CPSase). CPSase catalyzes the formation of carbamoyl phosphate from the ammonia moiety of glutamine, carbonate, and phosphate donated by ATP, constituting the first step of 2 biosynthetic pathways, one leading to arginine and/or urea and the other to pyrimidine nucleotides. The large subunit (synthetase) binds the substrates ammonia (free or transferred from glutamine from the small subunit), hydrogencarbonate and ATP and carries out an ATP-coupled ligase reaction, activating hydrogencarbonate by forming carboxy phosphate which reacts with ammonia to form carbamoyl phosphate.</text>
</comment>
<evidence type="ECO:0000256" key="18">
    <source>
        <dbReference type="PROSITE-ProRule" id="PRU00409"/>
    </source>
</evidence>
<dbReference type="Pfam" id="PF02786">
    <property type="entry name" value="CPSase_L_D2"/>
    <property type="match status" value="1"/>
</dbReference>
<dbReference type="InterPro" id="IPR011761">
    <property type="entry name" value="ATP-grasp"/>
</dbReference>
<evidence type="ECO:0000256" key="7">
    <source>
        <dbReference type="ARBA" id="ARBA00022605"/>
    </source>
</evidence>
<dbReference type="NCBIfam" id="NF003671">
    <property type="entry name" value="PRK05294.1"/>
    <property type="match status" value="1"/>
</dbReference>
<evidence type="ECO:0000256" key="16">
    <source>
        <dbReference type="ARBA" id="ARBA00057223"/>
    </source>
</evidence>
<name>A0A662D759_UNCAE</name>
<dbReference type="SUPFAM" id="SSF56059">
    <property type="entry name" value="Glutathione synthetase ATP-binding domain-like"/>
    <property type="match status" value="1"/>
</dbReference>
<keyword evidence="6" id="KW-0436">Ligase</keyword>
<accession>A0A662D759</accession>
<dbReference type="FunFam" id="1.10.1030.10:FF:000002">
    <property type="entry name" value="Carbamoyl-phosphate synthase large chain"/>
    <property type="match status" value="1"/>
</dbReference>
<dbReference type="FunFam" id="3.30.470.20:FF:000007">
    <property type="entry name" value="Carbamoyl-phosphate synthase large chain"/>
    <property type="match status" value="1"/>
</dbReference>
<dbReference type="Pfam" id="PF25596">
    <property type="entry name" value="CPSase_L_D1"/>
    <property type="match status" value="1"/>
</dbReference>
<dbReference type="PRINTS" id="PR00098">
    <property type="entry name" value="CPSASE"/>
</dbReference>
<comment type="pathway">
    <text evidence="2">Pyrimidine metabolism; UMP biosynthesis via de novo pathway; (S)-dihydroorotate from bicarbonate: step 1/3.</text>
</comment>
<evidence type="ECO:0000256" key="13">
    <source>
        <dbReference type="ARBA" id="ARBA00023211"/>
    </source>
</evidence>
<dbReference type="Gene3D" id="3.40.50.20">
    <property type="match status" value="1"/>
</dbReference>
<dbReference type="InterPro" id="IPR016185">
    <property type="entry name" value="PreATP-grasp_dom_sf"/>
</dbReference>
<dbReference type="GO" id="GO:0005524">
    <property type="term" value="F:ATP binding"/>
    <property type="evidence" value="ECO:0007669"/>
    <property type="project" value="UniProtKB-UniRule"/>
</dbReference>
<dbReference type="InterPro" id="IPR005479">
    <property type="entry name" value="CPAse_ATP-bd"/>
</dbReference>
<dbReference type="SMART" id="SM01096">
    <property type="entry name" value="CPSase_L_D3"/>
    <property type="match status" value="1"/>
</dbReference>
<dbReference type="FunFam" id="3.40.50.20:FF:000001">
    <property type="entry name" value="Carbamoyl-phosphate synthase large chain"/>
    <property type="match status" value="1"/>
</dbReference>
<sequence length="550" mass="61420">MPRREDIKKILIIGSGPIVISQACEFDYSGTQACKALKEEGYEVILINSNPATIMTDPDMSNKTYIEPITAEVVELIIRKERPDALLPTLGGQTGLNVGATLAKKGVLERYGVEMIGANYDAINKAEDRKLFRECMQKIGLRVPKSDLAYNMQQARGVVKKIGFPVIIRPSFTLGGTGGGVAYNIDEFEQIAARGLESSLINEILIEESVIGWKEYELEVMRDKKDNVVIICSIENVDPMGIHTGDSITCAPAQTLTDKEYQKMRDAAIRIIREIGVETGGSNIQFAVNPENGEMVVIEMNPRVSRSSALASKATGFPIAKIAAKLAVGYTLDELPNDITRETPACFEPTIDYCVVKIPRFTFEKFPGTDPTLTTSMKSVGEAMAIGRTFKEALQKGLRSLEIGIDGLVDPPYVPEEELIQKLTVPNAERILYIGHALRRGMSVEKINELTRIDPWFIHNIQEIVEMEEKLKNLNEMDEEEFCSILWEAKQYGFSDLQIAKILGKDESNIREIRKKKNIKPVYKLVDTCAAEFEAYTPYFYSTYEPEEEG</sequence>
<dbReference type="SUPFAM" id="SSF48108">
    <property type="entry name" value="Carbamoyl phosphate synthetase, large subunit connection domain"/>
    <property type="match status" value="1"/>
</dbReference>
<dbReference type="GO" id="GO:0004088">
    <property type="term" value="F:carbamoyl-phosphate synthase (glutamine-hydrolyzing) activity"/>
    <property type="evidence" value="ECO:0007669"/>
    <property type="project" value="UniProtKB-EC"/>
</dbReference>
<comment type="catalytic activity">
    <reaction evidence="14">
        <text>hydrogencarbonate + NH4(+) + 2 ATP = carbamoyl phosphate + 2 ADP + phosphate + 2 H(+)</text>
        <dbReference type="Rhea" id="RHEA:18029"/>
        <dbReference type="ChEBI" id="CHEBI:15378"/>
        <dbReference type="ChEBI" id="CHEBI:17544"/>
        <dbReference type="ChEBI" id="CHEBI:28938"/>
        <dbReference type="ChEBI" id="CHEBI:30616"/>
        <dbReference type="ChEBI" id="CHEBI:43474"/>
        <dbReference type="ChEBI" id="CHEBI:58228"/>
        <dbReference type="ChEBI" id="CHEBI:456216"/>
        <dbReference type="EC" id="6.3.4.16"/>
    </reaction>
</comment>
<feature type="domain" description="ATP-grasp" evidence="19">
    <location>
        <begin position="133"/>
        <end position="328"/>
    </location>
</feature>
<keyword evidence="9 18" id="KW-0547">Nucleotide-binding</keyword>
<keyword evidence="13" id="KW-0464">Manganese</keyword>
<keyword evidence="10 18" id="KW-0067">ATP-binding</keyword>
<dbReference type="InterPro" id="IPR005480">
    <property type="entry name" value="CPSase_lsu_oligo"/>
</dbReference>
<dbReference type="GO" id="GO:0006221">
    <property type="term" value="P:pyrimidine nucleotide biosynthetic process"/>
    <property type="evidence" value="ECO:0007669"/>
    <property type="project" value="UniProtKB-KW"/>
</dbReference>
<comment type="caution">
    <text evidence="20">The sequence shown here is derived from an EMBL/GenBank/DDBJ whole genome shotgun (WGS) entry which is preliminary data.</text>
</comment>
<evidence type="ECO:0000313" key="20">
    <source>
        <dbReference type="EMBL" id="RLE11275.1"/>
    </source>
</evidence>
<comment type="pathway">
    <text evidence="3">Amino-acid biosynthesis; L-arginine biosynthesis; carbamoyl phosphate from bicarbonate: step 1/1.</text>
</comment>
<dbReference type="GO" id="GO:0006541">
    <property type="term" value="P:glutamine metabolic process"/>
    <property type="evidence" value="ECO:0007669"/>
    <property type="project" value="TreeGrafter"/>
</dbReference>
<dbReference type="Gene3D" id="3.30.470.20">
    <property type="entry name" value="ATP-grasp fold, B domain"/>
    <property type="match status" value="1"/>
</dbReference>
<dbReference type="GO" id="GO:0005737">
    <property type="term" value="C:cytoplasm"/>
    <property type="evidence" value="ECO:0007669"/>
    <property type="project" value="TreeGrafter"/>
</dbReference>
<comment type="cofactor">
    <cofactor evidence="1">
        <name>Mn(2+)</name>
        <dbReference type="ChEBI" id="CHEBI:29035"/>
    </cofactor>
</comment>
<evidence type="ECO:0000256" key="4">
    <source>
        <dbReference type="ARBA" id="ARBA00009799"/>
    </source>
</evidence>
<dbReference type="SUPFAM" id="SSF52440">
    <property type="entry name" value="PreATP-grasp domain"/>
    <property type="match status" value="1"/>
</dbReference>
<dbReference type="NCBIfam" id="NF009455">
    <property type="entry name" value="PRK12815.1"/>
    <property type="match status" value="1"/>
</dbReference>
<evidence type="ECO:0000256" key="8">
    <source>
        <dbReference type="ARBA" id="ARBA00022723"/>
    </source>
</evidence>
<evidence type="ECO:0000256" key="10">
    <source>
        <dbReference type="ARBA" id="ARBA00022840"/>
    </source>
</evidence>
<dbReference type="Gene3D" id="1.10.1030.10">
    <property type="entry name" value="Carbamoyl-phosphate synthetase, large subunit oligomerisation domain"/>
    <property type="match status" value="1"/>
</dbReference>
<dbReference type="PROSITE" id="PS50975">
    <property type="entry name" value="ATP_GRASP"/>
    <property type="match status" value="1"/>
</dbReference>
<dbReference type="Proteomes" id="UP000280417">
    <property type="component" value="Unassembled WGS sequence"/>
</dbReference>
<keyword evidence="12" id="KW-0665">Pyrimidine biosynthesis</keyword>
<dbReference type="InterPro" id="IPR005483">
    <property type="entry name" value="CPSase_dom"/>
</dbReference>
<keyword evidence="11" id="KW-0460">Magnesium</keyword>
<dbReference type="AlphaFoldDB" id="A0A662D759"/>
<evidence type="ECO:0000256" key="17">
    <source>
        <dbReference type="ARBA" id="ARBA00062056"/>
    </source>
</evidence>
<dbReference type="Pfam" id="PF02787">
    <property type="entry name" value="CPSase_L_D3"/>
    <property type="match status" value="1"/>
</dbReference>
<dbReference type="GO" id="GO:0004087">
    <property type="term" value="F:carbamoyl-phosphate synthase (ammonia) activity"/>
    <property type="evidence" value="ECO:0007669"/>
    <property type="project" value="UniProtKB-EC"/>
</dbReference>
<keyword evidence="7" id="KW-0028">Amino-acid biosynthesis</keyword>
<protein>
    <recommendedName>
        <fullName evidence="19">ATP-grasp domain-containing protein</fullName>
    </recommendedName>
</protein>
<dbReference type="InterPro" id="IPR058047">
    <property type="entry name" value="CPSase_preATP-grasp"/>
</dbReference>
<evidence type="ECO:0000256" key="2">
    <source>
        <dbReference type="ARBA" id="ARBA00004812"/>
    </source>
</evidence>